<keyword evidence="4" id="KW-1185">Reference proteome</keyword>
<dbReference type="GO" id="GO:0005975">
    <property type="term" value="P:carbohydrate metabolic process"/>
    <property type="evidence" value="ECO:0007669"/>
    <property type="project" value="InterPro"/>
</dbReference>
<dbReference type="AlphaFoldDB" id="A0A4Q2DUC8"/>
<name>A0A4Q2DUC8_9AGAR</name>
<dbReference type="InterPro" id="IPR000254">
    <property type="entry name" value="CBD"/>
</dbReference>
<feature type="domain" description="CBM1" evidence="2">
    <location>
        <begin position="464"/>
        <end position="500"/>
    </location>
</feature>
<gene>
    <name evidence="3" type="ORF">EST38_g2115</name>
</gene>
<dbReference type="OrthoDB" id="74764at2759"/>
<dbReference type="EMBL" id="SDEE01000034">
    <property type="protein sequence ID" value="RXW23743.1"/>
    <property type="molecule type" value="Genomic_DNA"/>
</dbReference>
<dbReference type="InterPro" id="IPR035971">
    <property type="entry name" value="CBD_sf"/>
</dbReference>
<dbReference type="InterPro" id="IPR018535">
    <property type="entry name" value="DUF1996"/>
</dbReference>
<reference evidence="3 4" key="1">
    <citation type="submission" date="2019-01" db="EMBL/GenBank/DDBJ databases">
        <title>Draft genome sequence of Psathyrella aberdarensis IHI B618.</title>
        <authorList>
            <person name="Buettner E."/>
            <person name="Kellner H."/>
        </authorList>
    </citation>
    <scope>NUCLEOTIDE SEQUENCE [LARGE SCALE GENOMIC DNA]</scope>
    <source>
        <strain evidence="3 4">IHI B618</strain>
    </source>
</reference>
<dbReference type="SMART" id="SM00236">
    <property type="entry name" value="fCBD"/>
    <property type="match status" value="1"/>
</dbReference>
<dbReference type="Pfam" id="PF00734">
    <property type="entry name" value="CBM_1"/>
    <property type="match status" value="1"/>
</dbReference>
<dbReference type="GO" id="GO:0005576">
    <property type="term" value="C:extracellular region"/>
    <property type="evidence" value="ECO:0007669"/>
    <property type="project" value="InterPro"/>
</dbReference>
<dbReference type="PANTHER" id="PTHR43662:SF3">
    <property type="entry name" value="DOMAIN PROTEIN, PUTATIVE (AFU_ORTHOLOGUE AFUA_6G11970)-RELATED"/>
    <property type="match status" value="1"/>
</dbReference>
<dbReference type="PROSITE" id="PS51164">
    <property type="entry name" value="CBM1_2"/>
    <property type="match status" value="1"/>
</dbReference>
<comment type="caution">
    <text evidence="3">The sequence shown here is derived from an EMBL/GenBank/DDBJ whole genome shotgun (WGS) entry which is preliminary data.</text>
</comment>
<dbReference type="Pfam" id="PF09362">
    <property type="entry name" value="DUF1996"/>
    <property type="match status" value="1"/>
</dbReference>
<evidence type="ECO:0000256" key="1">
    <source>
        <dbReference type="ARBA" id="ARBA00022729"/>
    </source>
</evidence>
<dbReference type="GO" id="GO:0030248">
    <property type="term" value="F:cellulose binding"/>
    <property type="evidence" value="ECO:0007669"/>
    <property type="project" value="InterPro"/>
</dbReference>
<protein>
    <recommendedName>
        <fullName evidence="2">CBM1 domain-containing protein</fullName>
    </recommendedName>
</protein>
<dbReference type="STRING" id="2316362.A0A4Q2DUC8"/>
<evidence type="ECO:0000313" key="3">
    <source>
        <dbReference type="EMBL" id="RXW23743.1"/>
    </source>
</evidence>
<keyword evidence="1" id="KW-0732">Signal</keyword>
<evidence type="ECO:0000259" key="2">
    <source>
        <dbReference type="PROSITE" id="PS51164"/>
    </source>
</evidence>
<organism evidence="3 4">
    <name type="scientific">Candolleomyces aberdarensis</name>
    <dbReference type="NCBI Taxonomy" id="2316362"/>
    <lineage>
        <taxon>Eukaryota</taxon>
        <taxon>Fungi</taxon>
        <taxon>Dikarya</taxon>
        <taxon>Basidiomycota</taxon>
        <taxon>Agaricomycotina</taxon>
        <taxon>Agaricomycetes</taxon>
        <taxon>Agaricomycetidae</taxon>
        <taxon>Agaricales</taxon>
        <taxon>Agaricineae</taxon>
        <taxon>Psathyrellaceae</taxon>
        <taxon>Candolleomyces</taxon>
    </lineage>
</organism>
<sequence>MLLLPFLVPRILSSATMIWGQTLLALVLAAPSAFALIRFPCSQLVAERLDPLVTPGVVSPHLHQIVGGNAFNVSMDPSLDIPRLATCTTCRFVEDKSNYWTAVMYFKHPNGSYIRVPQMANHNTGPGLQDAGMTIYYFQPPNNAKTTAFGKGFRMIVGNPMRRSAQGIASNSPQMKATTFRCFQGDNLGSSTPGDSPDTFDFPKQTCSGGIRSNIYFPACWDGKNYDTADHSSHVAYPNGGFFGTSCPSSHPTRLPLLFIEIVWDTRPFNDKSLWPSSGQPFVFSMGDPTGFGQHADYLFGWEGDSLQRAMDTCTGGNGIPTDCKVLTVQGMDAMNKCKQFAKVPEMVEGTYLDRLPGCNPVQNGPSPATMIDSCNAPSTMTNVPVQTIAVPIATPPWAVCANNNQLAPKCDSIPVTLTAPGSNPNITPSMPVVNPPMPSTTTAAPTPTTTTVVNPTPSAPAAGQIPKYGQCGGLGWTGATACVAGFTCQKLNDWYVISSN</sequence>
<dbReference type="SUPFAM" id="SSF57180">
    <property type="entry name" value="Cellulose-binding domain"/>
    <property type="match status" value="1"/>
</dbReference>
<dbReference type="Proteomes" id="UP000290288">
    <property type="component" value="Unassembled WGS sequence"/>
</dbReference>
<accession>A0A4Q2DUC8</accession>
<dbReference type="PANTHER" id="PTHR43662">
    <property type="match status" value="1"/>
</dbReference>
<proteinExistence type="predicted"/>
<evidence type="ECO:0000313" key="4">
    <source>
        <dbReference type="Proteomes" id="UP000290288"/>
    </source>
</evidence>